<keyword evidence="4" id="KW-0539">Nucleus</keyword>
<dbReference type="InterPro" id="IPR031311">
    <property type="entry name" value="CHIT_BIND_RR_consensus"/>
</dbReference>
<evidence type="ECO:0000256" key="6">
    <source>
        <dbReference type="SAM" id="MobiDB-lite"/>
    </source>
</evidence>
<feature type="compositionally biased region" description="Polar residues" evidence="6">
    <location>
        <begin position="232"/>
        <end position="245"/>
    </location>
</feature>
<evidence type="ECO:0000256" key="4">
    <source>
        <dbReference type="ARBA" id="ARBA00023242"/>
    </source>
</evidence>
<feature type="compositionally biased region" description="Polar residues" evidence="6">
    <location>
        <begin position="293"/>
        <end position="310"/>
    </location>
</feature>
<evidence type="ECO:0000256" key="3">
    <source>
        <dbReference type="ARBA" id="ARBA00022460"/>
    </source>
</evidence>
<name>A0AAW0SX96_SCYPA</name>
<dbReference type="InterPro" id="IPR000618">
    <property type="entry name" value="Insect_cuticle"/>
</dbReference>
<dbReference type="GO" id="GO:0003723">
    <property type="term" value="F:RNA binding"/>
    <property type="evidence" value="ECO:0007669"/>
    <property type="project" value="TreeGrafter"/>
</dbReference>
<dbReference type="EMBL" id="JARAKH010000043">
    <property type="protein sequence ID" value="KAK8379569.1"/>
    <property type="molecule type" value="Genomic_DNA"/>
</dbReference>
<evidence type="ECO:0000256" key="2">
    <source>
        <dbReference type="ARBA" id="ARBA00008018"/>
    </source>
</evidence>
<dbReference type="SUPFAM" id="SSF82704">
    <property type="entry name" value="AlbA-like"/>
    <property type="match status" value="1"/>
</dbReference>
<proteinExistence type="inferred from homology"/>
<dbReference type="PANTHER" id="PTHR13516:SF4">
    <property type="entry name" value="FI09323P"/>
    <property type="match status" value="1"/>
</dbReference>
<feature type="compositionally biased region" description="Basic and acidic residues" evidence="6">
    <location>
        <begin position="96"/>
        <end position="106"/>
    </location>
</feature>
<feature type="compositionally biased region" description="Low complexity" evidence="6">
    <location>
        <begin position="273"/>
        <end position="289"/>
    </location>
</feature>
<feature type="region of interest" description="Disordered" evidence="6">
    <location>
        <begin position="86"/>
        <end position="126"/>
    </location>
</feature>
<dbReference type="InterPro" id="IPR036882">
    <property type="entry name" value="Alba-like_dom_sf"/>
</dbReference>
<dbReference type="Pfam" id="PF01918">
    <property type="entry name" value="Alba"/>
    <property type="match status" value="1"/>
</dbReference>
<evidence type="ECO:0000256" key="1">
    <source>
        <dbReference type="ARBA" id="ARBA00004123"/>
    </source>
</evidence>
<dbReference type="GO" id="GO:0000172">
    <property type="term" value="C:ribonuclease MRP complex"/>
    <property type="evidence" value="ECO:0007669"/>
    <property type="project" value="TreeGrafter"/>
</dbReference>
<keyword evidence="9" id="KW-1185">Reference proteome</keyword>
<dbReference type="Pfam" id="PF00379">
    <property type="entry name" value="Chitin_bind_4"/>
    <property type="match status" value="1"/>
</dbReference>
<evidence type="ECO:0000259" key="7">
    <source>
        <dbReference type="Pfam" id="PF01918"/>
    </source>
</evidence>
<feature type="compositionally biased region" description="Low complexity" evidence="6">
    <location>
        <begin position="209"/>
        <end position="229"/>
    </location>
</feature>
<dbReference type="GO" id="GO:0005634">
    <property type="term" value="C:nucleus"/>
    <property type="evidence" value="ECO:0007669"/>
    <property type="project" value="UniProtKB-SubCell"/>
</dbReference>
<dbReference type="AlphaFoldDB" id="A0AAW0SX96"/>
<feature type="region of interest" description="Disordered" evidence="6">
    <location>
        <begin position="385"/>
        <end position="475"/>
    </location>
</feature>
<keyword evidence="3 5" id="KW-0193">Cuticle</keyword>
<dbReference type="PANTHER" id="PTHR13516">
    <property type="entry name" value="RIBONUCLEASE P SUBUNIT P25"/>
    <property type="match status" value="1"/>
</dbReference>
<comment type="subcellular location">
    <subcellularLocation>
        <location evidence="1">Nucleus</location>
    </subcellularLocation>
</comment>
<dbReference type="Proteomes" id="UP001487740">
    <property type="component" value="Unassembled WGS sequence"/>
</dbReference>
<organism evidence="8 9">
    <name type="scientific">Scylla paramamosain</name>
    <name type="common">Mud crab</name>
    <dbReference type="NCBI Taxonomy" id="85552"/>
    <lineage>
        <taxon>Eukaryota</taxon>
        <taxon>Metazoa</taxon>
        <taxon>Ecdysozoa</taxon>
        <taxon>Arthropoda</taxon>
        <taxon>Crustacea</taxon>
        <taxon>Multicrustacea</taxon>
        <taxon>Malacostraca</taxon>
        <taxon>Eumalacostraca</taxon>
        <taxon>Eucarida</taxon>
        <taxon>Decapoda</taxon>
        <taxon>Pleocyemata</taxon>
        <taxon>Brachyura</taxon>
        <taxon>Eubrachyura</taxon>
        <taxon>Portunoidea</taxon>
        <taxon>Portunidae</taxon>
        <taxon>Portuninae</taxon>
        <taxon>Scylla</taxon>
    </lineage>
</organism>
<gene>
    <name evidence="8" type="ORF">O3P69_019483</name>
</gene>
<feature type="compositionally biased region" description="Low complexity" evidence="6">
    <location>
        <begin position="311"/>
        <end position="326"/>
    </location>
</feature>
<evidence type="ECO:0000313" key="8">
    <source>
        <dbReference type="EMBL" id="KAK8379569.1"/>
    </source>
</evidence>
<evidence type="ECO:0000313" key="9">
    <source>
        <dbReference type="Proteomes" id="UP001487740"/>
    </source>
</evidence>
<comment type="similarity">
    <text evidence="2">Belongs to the histone-like Alba family.</text>
</comment>
<dbReference type="InterPro" id="IPR002775">
    <property type="entry name" value="DNA/RNA-bd_Alba-like"/>
</dbReference>
<dbReference type="PROSITE" id="PS00233">
    <property type="entry name" value="CHIT_BIND_RR_1"/>
    <property type="match status" value="1"/>
</dbReference>
<feature type="region of interest" description="Disordered" evidence="6">
    <location>
        <begin position="199"/>
        <end position="364"/>
    </location>
</feature>
<protein>
    <recommendedName>
        <fullName evidence="7">DNA/RNA-binding protein Alba-like domain-containing protein</fullName>
    </recommendedName>
</protein>
<sequence>MTERLDAAGCVVCLASGVATSKAITCIQIVKRRHTHTLHQLTALAYRRVYEYWEPKMQGLDTLKVTREVPSVVILLSKAPLDPALPGYQAPGSLGEDFRRREERRGGRGNRRGGRRGGGGGGVPGFRFAHEVQQPSVGNYFGHSSQGKAGRTEGRYYVFLPDGRLMTVSYYADNTGYHPSISYSDVKDANDLSAKDILKRRGGTTSANSRTTSGASETSSTTSLSATKDSNQDILQSEGSTTPGSPDTADFNQDILRRGGGTTLGNPRTTSGSSDTTPVRSDTTPTTSRGATKDSSQGILQGRGSTTFRNSGTTPLTSSTTFGTSLDIQKDSTQDILQRRGSTTFRNTGTTSRTSGTTPTTSLGTVKDSRAEILRRNEARRYSILQKSPRVSLTSGSRQQDLPRQGILQTEGDTSLRNPVVSPTVPLTTQRTPETPPKDTEPRRGRLLARNPGNEKREGNGGVLQGEARPLSTAPRDRLGAATVEAPSLLAKVLANGNQAQSPPANRVTRTLRPEVYISGDSDNALPVSSWAAKGDTSLLSQSLAYDLSQPMRNELRLLLRVRPIRVKIRPRDDQTRL</sequence>
<accession>A0AAW0SX96</accession>
<reference evidence="8 9" key="1">
    <citation type="submission" date="2023-03" db="EMBL/GenBank/DDBJ databases">
        <title>High-quality genome of Scylla paramamosain provides insights in environmental adaptation.</title>
        <authorList>
            <person name="Zhang L."/>
        </authorList>
    </citation>
    <scope>NUCLEOTIDE SEQUENCE [LARGE SCALE GENOMIC DNA]</scope>
    <source>
        <strain evidence="8">LZ_2023a</strain>
        <tissue evidence="8">Muscle</tissue>
    </source>
</reference>
<dbReference type="Gene3D" id="3.30.110.20">
    <property type="entry name" value="Alba-like domain"/>
    <property type="match status" value="1"/>
</dbReference>
<feature type="compositionally biased region" description="Polar residues" evidence="6">
    <location>
        <begin position="385"/>
        <end position="417"/>
    </location>
</feature>
<dbReference type="GO" id="GO:0042302">
    <property type="term" value="F:structural constituent of cuticle"/>
    <property type="evidence" value="ECO:0007669"/>
    <property type="project" value="UniProtKB-UniRule"/>
</dbReference>
<evidence type="ECO:0000256" key="5">
    <source>
        <dbReference type="PROSITE-ProRule" id="PRU00497"/>
    </source>
</evidence>
<dbReference type="PROSITE" id="PS51155">
    <property type="entry name" value="CHIT_BIND_RR_2"/>
    <property type="match status" value="1"/>
</dbReference>
<feature type="compositionally biased region" description="Low complexity" evidence="6">
    <location>
        <begin position="339"/>
        <end position="364"/>
    </location>
</feature>
<comment type="caution">
    <text evidence="8">The sequence shown here is derived from an EMBL/GenBank/DDBJ whole genome shotgun (WGS) entry which is preliminary data.</text>
</comment>
<feature type="domain" description="DNA/RNA-binding protein Alba-like" evidence="7">
    <location>
        <begin position="6"/>
        <end position="45"/>
    </location>
</feature>
<dbReference type="GO" id="GO:0001682">
    <property type="term" value="P:tRNA 5'-leader removal"/>
    <property type="evidence" value="ECO:0007669"/>
    <property type="project" value="TreeGrafter"/>
</dbReference>
<dbReference type="InterPro" id="IPR051958">
    <property type="entry name" value="Alba-like_NAB"/>
</dbReference>